<dbReference type="AlphaFoldDB" id="A0A6A6HY95"/>
<dbReference type="OrthoDB" id="2432613at2759"/>
<feature type="region of interest" description="Disordered" evidence="2">
    <location>
        <begin position="149"/>
        <end position="170"/>
    </location>
</feature>
<reference evidence="6" key="1">
    <citation type="journal article" date="2020" name="Stud. Mycol.">
        <title>101 Dothideomycetes genomes: a test case for predicting lifestyles and emergence of pathogens.</title>
        <authorList>
            <person name="Haridas S."/>
            <person name="Albert R."/>
            <person name="Binder M."/>
            <person name="Bloem J."/>
            <person name="Labutti K."/>
            <person name="Salamov A."/>
            <person name="Andreopoulos B."/>
            <person name="Baker S."/>
            <person name="Barry K."/>
            <person name="Bills G."/>
            <person name="Bluhm B."/>
            <person name="Cannon C."/>
            <person name="Castanera R."/>
            <person name="Culley D."/>
            <person name="Daum C."/>
            <person name="Ezra D."/>
            <person name="Gonzalez J."/>
            <person name="Henrissat B."/>
            <person name="Kuo A."/>
            <person name="Liang C."/>
            <person name="Lipzen A."/>
            <person name="Lutzoni F."/>
            <person name="Magnuson J."/>
            <person name="Mondo S."/>
            <person name="Nolan M."/>
            <person name="Ohm R."/>
            <person name="Pangilinan J."/>
            <person name="Park H.-J."/>
            <person name="Ramirez L."/>
            <person name="Alfaro M."/>
            <person name="Sun H."/>
            <person name="Tritt A."/>
            <person name="Yoshinaga Y."/>
            <person name="Zwiers L.-H."/>
            <person name="Turgeon B."/>
            <person name="Goodwin S."/>
            <person name="Spatafora J."/>
            <person name="Crous P."/>
            <person name="Grigoriev I."/>
        </authorList>
    </citation>
    <scope>NUCLEOTIDE SEQUENCE</scope>
    <source>
        <strain evidence="6">CBS 122368</strain>
    </source>
</reference>
<evidence type="ECO:0000256" key="1">
    <source>
        <dbReference type="ARBA" id="ARBA00022729"/>
    </source>
</evidence>
<feature type="signal peptide" evidence="3">
    <location>
        <begin position="1"/>
        <end position="20"/>
    </location>
</feature>
<feature type="domain" description="Yeast cell wall synthesis Kre9/Knh1-like N-terminal" evidence="5">
    <location>
        <begin position="25"/>
        <end position="128"/>
    </location>
</feature>
<dbReference type="EMBL" id="ML987206">
    <property type="protein sequence ID" value="KAF2243016.1"/>
    <property type="molecule type" value="Genomic_DNA"/>
</dbReference>
<dbReference type="PANTHER" id="PTHR28154">
    <property type="entry name" value="CELL WALL SYNTHESIS PROTEIN KNH1-RELATED"/>
    <property type="match status" value="1"/>
</dbReference>
<dbReference type="GO" id="GO:0006078">
    <property type="term" value="P:(1-&gt;6)-beta-D-glucan biosynthetic process"/>
    <property type="evidence" value="ECO:0007669"/>
    <property type="project" value="InterPro"/>
</dbReference>
<dbReference type="Pfam" id="PF10342">
    <property type="entry name" value="Kre9_KNH"/>
    <property type="match status" value="1"/>
</dbReference>
<feature type="domain" description="Yeast cell wall synthesis Kre9/Knh1 C-terminal" evidence="4">
    <location>
        <begin position="174"/>
        <end position="253"/>
    </location>
</feature>
<evidence type="ECO:0000259" key="4">
    <source>
        <dbReference type="Pfam" id="PF05390"/>
    </source>
</evidence>
<evidence type="ECO:0000256" key="2">
    <source>
        <dbReference type="SAM" id="MobiDB-lite"/>
    </source>
</evidence>
<dbReference type="Pfam" id="PF05390">
    <property type="entry name" value="Kre9_KNH1_C"/>
    <property type="match status" value="1"/>
</dbReference>
<dbReference type="GO" id="GO:0042546">
    <property type="term" value="P:cell wall biogenesis"/>
    <property type="evidence" value="ECO:0007669"/>
    <property type="project" value="InterPro"/>
</dbReference>
<sequence length="263" mass="27501">MTRILAPLAVVVALTTLVNGIKFTKPEAGSTLKAGSALSAAWQDGGDGPEIADLTTYTLWLCAGGNDVNTIQQLVQITPSGAFAAGNQAQGMVGTTVGANTPANAYFLQLIAVGQTGGTVTFYSDRFSYSGMTGTFPDPVAIKNGMKTVTGTGGPDTDDQTTQDPANAQPDEGEFAVEYTMQTGPTRYAPMQPVPKTKITKKKATPQYPTSSVNIAKAILPTPKIQTTITQSQTHSVSSMANTNAAAPMPSDDMAKFLARWKD</sequence>
<evidence type="ECO:0000313" key="7">
    <source>
        <dbReference type="Proteomes" id="UP000800094"/>
    </source>
</evidence>
<feature type="chain" id="PRO_5025627634" evidence="3">
    <location>
        <begin position="21"/>
        <end position="263"/>
    </location>
</feature>
<dbReference type="RefSeq" id="XP_033678020.1">
    <property type="nucleotide sequence ID" value="XM_033830179.1"/>
</dbReference>
<accession>A0A6A6HY95</accession>
<evidence type="ECO:0000259" key="5">
    <source>
        <dbReference type="Pfam" id="PF10342"/>
    </source>
</evidence>
<dbReference type="Proteomes" id="UP000800094">
    <property type="component" value="Unassembled WGS sequence"/>
</dbReference>
<keyword evidence="7" id="KW-1185">Reference proteome</keyword>
<evidence type="ECO:0000256" key="3">
    <source>
        <dbReference type="SAM" id="SignalP"/>
    </source>
</evidence>
<gene>
    <name evidence="6" type="ORF">BU26DRAFT_523988</name>
</gene>
<keyword evidence="1 3" id="KW-0732">Signal</keyword>
<dbReference type="GO" id="GO:0005576">
    <property type="term" value="C:extracellular region"/>
    <property type="evidence" value="ECO:0007669"/>
    <property type="project" value="TreeGrafter"/>
</dbReference>
<dbReference type="PANTHER" id="PTHR28154:SF1">
    <property type="entry name" value="CELL WALL SYNTHESIS PROTEIN KNH1-RELATED"/>
    <property type="match status" value="1"/>
</dbReference>
<dbReference type="InterPro" id="IPR045328">
    <property type="entry name" value="Kre9/Knh1"/>
</dbReference>
<dbReference type="InterPro" id="IPR018466">
    <property type="entry name" value="Kre9/Knh1-like_N"/>
</dbReference>
<organism evidence="6 7">
    <name type="scientific">Trematosphaeria pertusa</name>
    <dbReference type="NCBI Taxonomy" id="390896"/>
    <lineage>
        <taxon>Eukaryota</taxon>
        <taxon>Fungi</taxon>
        <taxon>Dikarya</taxon>
        <taxon>Ascomycota</taxon>
        <taxon>Pezizomycotina</taxon>
        <taxon>Dothideomycetes</taxon>
        <taxon>Pleosporomycetidae</taxon>
        <taxon>Pleosporales</taxon>
        <taxon>Massarineae</taxon>
        <taxon>Trematosphaeriaceae</taxon>
        <taxon>Trematosphaeria</taxon>
    </lineage>
</organism>
<dbReference type="GeneID" id="54583509"/>
<dbReference type="GO" id="GO:0031505">
    <property type="term" value="P:fungal-type cell wall organization"/>
    <property type="evidence" value="ECO:0007669"/>
    <property type="project" value="TreeGrafter"/>
</dbReference>
<name>A0A6A6HY95_9PLEO</name>
<dbReference type="InterPro" id="IPR008659">
    <property type="entry name" value="Kre9/Knh1_C"/>
</dbReference>
<evidence type="ECO:0000313" key="6">
    <source>
        <dbReference type="EMBL" id="KAF2243016.1"/>
    </source>
</evidence>
<proteinExistence type="predicted"/>
<protein>
    <submittedName>
        <fullName evidence="6">Uncharacterized protein</fullName>
    </submittedName>
</protein>